<dbReference type="SUPFAM" id="SSF53335">
    <property type="entry name" value="S-adenosyl-L-methionine-dependent methyltransferases"/>
    <property type="match status" value="1"/>
</dbReference>
<comment type="similarity">
    <text evidence="1 7">Belongs to the N(4)/N(6)-methyltransferase family.</text>
</comment>
<reference evidence="8 9" key="1">
    <citation type="journal article" date="2014" name="Genome Announc.">
        <title>Draft genome sequences of six enterohepatic helicobacter species isolated from humans and one from rhesus macaques.</title>
        <authorList>
            <person name="Shen Z."/>
            <person name="Sheh A."/>
            <person name="Young S.K."/>
            <person name="Abouelliel A."/>
            <person name="Ward D.V."/>
            <person name="Earl A.M."/>
            <person name="Fox J.G."/>
        </authorList>
    </citation>
    <scope>NUCLEOTIDE SEQUENCE [LARGE SCALE GENOMIC DNA]</scope>
    <source>
        <strain evidence="8 9">MIT 99-5501</strain>
    </source>
</reference>
<accession>V8CA47</accession>
<keyword evidence="5 7" id="KW-0949">S-adenosyl-L-methionine</keyword>
<dbReference type="PANTHER" id="PTHR30481">
    <property type="entry name" value="DNA ADENINE METHYLASE"/>
    <property type="match status" value="1"/>
</dbReference>
<dbReference type="NCBIfam" id="TIGR00571">
    <property type="entry name" value="dam"/>
    <property type="match status" value="1"/>
</dbReference>
<dbReference type="PANTHER" id="PTHR30481:SF3">
    <property type="entry name" value="DNA ADENINE METHYLASE"/>
    <property type="match status" value="1"/>
</dbReference>
<evidence type="ECO:0000256" key="3">
    <source>
        <dbReference type="ARBA" id="ARBA00022603"/>
    </source>
</evidence>
<dbReference type="EMBL" id="AZJI01000004">
    <property type="protein sequence ID" value="ETD23937.1"/>
    <property type="molecule type" value="Genomic_DNA"/>
</dbReference>
<dbReference type="EC" id="2.1.1.72" evidence="2 7"/>
<dbReference type="InterPro" id="IPR023095">
    <property type="entry name" value="Ade_MeTrfase_dom_2"/>
</dbReference>
<dbReference type="Gene3D" id="1.10.1020.10">
    <property type="entry name" value="Adenine-specific Methyltransferase, Domain 2"/>
    <property type="match status" value="1"/>
</dbReference>
<dbReference type="GO" id="GO:0009307">
    <property type="term" value="P:DNA restriction-modification system"/>
    <property type="evidence" value="ECO:0007669"/>
    <property type="project" value="InterPro"/>
</dbReference>
<proteinExistence type="inferred from homology"/>
<gene>
    <name evidence="8" type="ORF">HMPREF2086_00683</name>
</gene>
<protein>
    <recommendedName>
        <fullName evidence="2 7">Site-specific DNA-methyltransferase (adenine-specific)</fullName>
        <ecNumber evidence="2 7">2.1.1.72</ecNumber>
    </recommendedName>
</protein>
<evidence type="ECO:0000256" key="5">
    <source>
        <dbReference type="ARBA" id="ARBA00022691"/>
    </source>
</evidence>
<dbReference type="REBASE" id="94864">
    <property type="entry name" value="M.Hma5501ORF683P"/>
</dbReference>
<dbReference type="PRINTS" id="PR00505">
    <property type="entry name" value="D12N6MTFRASE"/>
</dbReference>
<dbReference type="AlphaFoldDB" id="V8CA47"/>
<evidence type="ECO:0000256" key="4">
    <source>
        <dbReference type="ARBA" id="ARBA00022679"/>
    </source>
</evidence>
<keyword evidence="9" id="KW-1185">Reference proteome</keyword>
<dbReference type="Pfam" id="PF02086">
    <property type="entry name" value="MethyltransfD12"/>
    <property type="match status" value="1"/>
</dbReference>
<evidence type="ECO:0000256" key="6">
    <source>
        <dbReference type="ARBA" id="ARBA00047942"/>
    </source>
</evidence>
<evidence type="ECO:0000256" key="7">
    <source>
        <dbReference type="RuleBase" id="RU361257"/>
    </source>
</evidence>
<dbReference type="GO" id="GO:0006298">
    <property type="term" value="P:mismatch repair"/>
    <property type="evidence" value="ECO:0007669"/>
    <property type="project" value="TreeGrafter"/>
</dbReference>
<dbReference type="Gene3D" id="3.40.50.150">
    <property type="entry name" value="Vaccinia Virus protein VP39"/>
    <property type="match status" value="1"/>
</dbReference>
<dbReference type="PATRIC" id="fig|1357400.3.peg.946"/>
<dbReference type="OrthoDB" id="9805629at2"/>
<keyword evidence="3 7" id="KW-0489">Methyltransferase</keyword>
<evidence type="ECO:0000256" key="1">
    <source>
        <dbReference type="ARBA" id="ARBA00006594"/>
    </source>
</evidence>
<dbReference type="InterPro" id="IPR002052">
    <property type="entry name" value="DNA_methylase_N6_adenine_CS"/>
</dbReference>
<dbReference type="InterPro" id="IPR012327">
    <property type="entry name" value="MeTrfase_D12"/>
</dbReference>
<dbReference type="GO" id="GO:0032259">
    <property type="term" value="P:methylation"/>
    <property type="evidence" value="ECO:0007669"/>
    <property type="project" value="UniProtKB-KW"/>
</dbReference>
<dbReference type="PIRSF" id="PIRSF000398">
    <property type="entry name" value="M_m6A_EcoRV"/>
    <property type="match status" value="1"/>
</dbReference>
<dbReference type="eggNOG" id="COG0338">
    <property type="taxonomic scope" value="Bacteria"/>
</dbReference>
<comment type="caution">
    <text evidence="8">The sequence shown here is derived from an EMBL/GenBank/DDBJ whole genome shotgun (WGS) entry which is preliminary data.</text>
</comment>
<evidence type="ECO:0000313" key="8">
    <source>
        <dbReference type="EMBL" id="ETD23937.1"/>
    </source>
</evidence>
<dbReference type="PROSITE" id="PS00092">
    <property type="entry name" value="N6_MTASE"/>
    <property type="match status" value="1"/>
</dbReference>
<name>V8CA47_9HELI</name>
<evidence type="ECO:0000313" key="9">
    <source>
        <dbReference type="Proteomes" id="UP000018731"/>
    </source>
</evidence>
<dbReference type="GO" id="GO:0009007">
    <property type="term" value="F:site-specific DNA-methyltransferase (adenine-specific) activity"/>
    <property type="evidence" value="ECO:0007669"/>
    <property type="project" value="UniProtKB-UniRule"/>
</dbReference>
<dbReference type="RefSeq" id="WP_023927408.1">
    <property type="nucleotide sequence ID" value="NZ_KI669454.1"/>
</dbReference>
<organism evidence="8 9">
    <name type="scientific">Helicobacter macacae MIT 99-5501</name>
    <dbReference type="NCBI Taxonomy" id="1357400"/>
    <lineage>
        <taxon>Bacteria</taxon>
        <taxon>Pseudomonadati</taxon>
        <taxon>Campylobacterota</taxon>
        <taxon>Epsilonproteobacteria</taxon>
        <taxon>Campylobacterales</taxon>
        <taxon>Helicobacteraceae</taxon>
        <taxon>Helicobacter</taxon>
    </lineage>
</organism>
<dbReference type="HOGENOM" id="CLU_063430_3_0_7"/>
<dbReference type="Proteomes" id="UP000018731">
    <property type="component" value="Unassembled WGS sequence"/>
</dbReference>
<dbReference type="GO" id="GO:1904047">
    <property type="term" value="F:S-adenosyl-L-methionine binding"/>
    <property type="evidence" value="ECO:0007669"/>
    <property type="project" value="TreeGrafter"/>
</dbReference>
<dbReference type="InterPro" id="IPR029063">
    <property type="entry name" value="SAM-dependent_MTases_sf"/>
</dbReference>
<comment type="catalytic activity">
    <reaction evidence="6 7">
        <text>a 2'-deoxyadenosine in DNA + S-adenosyl-L-methionine = an N(6)-methyl-2'-deoxyadenosine in DNA + S-adenosyl-L-homocysteine + H(+)</text>
        <dbReference type="Rhea" id="RHEA:15197"/>
        <dbReference type="Rhea" id="RHEA-COMP:12418"/>
        <dbReference type="Rhea" id="RHEA-COMP:12419"/>
        <dbReference type="ChEBI" id="CHEBI:15378"/>
        <dbReference type="ChEBI" id="CHEBI:57856"/>
        <dbReference type="ChEBI" id="CHEBI:59789"/>
        <dbReference type="ChEBI" id="CHEBI:90615"/>
        <dbReference type="ChEBI" id="CHEBI:90616"/>
        <dbReference type="EC" id="2.1.1.72"/>
    </reaction>
</comment>
<dbReference type="GO" id="GO:0043565">
    <property type="term" value="F:sequence-specific DNA binding"/>
    <property type="evidence" value="ECO:0007669"/>
    <property type="project" value="TreeGrafter"/>
</dbReference>
<dbReference type="InterPro" id="IPR012263">
    <property type="entry name" value="M_m6A_EcoRV"/>
</dbReference>
<dbReference type="STRING" id="1357400.HMPREF2086_00683"/>
<sequence>MNAPQQDFITQKTLIPPLKIQGIKSKLVPHIKNHIHWESAGSCVGTYFEPFMGSGVVGFNLAPKKAIFSDTNPYIIDFYNAIKNGKITKDSIASYLKCEGKNLKKYGQEYYLEVRTRFNTHKSPFDFLFLNRSCFNGLMRFNAKGGFNVPYCKKDNRFSSAYITKIANQVAWVAKRIEGNQWEFVCCDFTSILRGAKEVDFIYCDPPYIHRHSDYFNSWSEADEKQLYEILRSTKARFILSTWHSNKYRENVYIREFWSDFHSSIISHFYHLGASENNRNEIKEALVRNYSISKNADEKPSREQALLFG</sequence>
<keyword evidence="4 7" id="KW-0808">Transferase</keyword>
<evidence type="ECO:0000256" key="2">
    <source>
        <dbReference type="ARBA" id="ARBA00011900"/>
    </source>
</evidence>